<organism evidence="1">
    <name type="scientific">Anguilla anguilla</name>
    <name type="common">European freshwater eel</name>
    <name type="synonym">Muraena anguilla</name>
    <dbReference type="NCBI Taxonomy" id="7936"/>
    <lineage>
        <taxon>Eukaryota</taxon>
        <taxon>Metazoa</taxon>
        <taxon>Chordata</taxon>
        <taxon>Craniata</taxon>
        <taxon>Vertebrata</taxon>
        <taxon>Euteleostomi</taxon>
        <taxon>Actinopterygii</taxon>
        <taxon>Neopterygii</taxon>
        <taxon>Teleostei</taxon>
        <taxon>Anguilliformes</taxon>
        <taxon>Anguillidae</taxon>
        <taxon>Anguilla</taxon>
    </lineage>
</organism>
<proteinExistence type="predicted"/>
<name>A0A0E9UZY2_ANGAN</name>
<evidence type="ECO:0000313" key="1">
    <source>
        <dbReference type="EMBL" id="JAH71444.1"/>
    </source>
</evidence>
<sequence>MRHQCHESSKTGKRFPRKTCNRKLHHFPATLQAYLLLTHLNMDPSASSYSISVEPNCSQDT</sequence>
<protein>
    <submittedName>
        <fullName evidence="1">Uncharacterized protein</fullName>
    </submittedName>
</protein>
<dbReference type="AlphaFoldDB" id="A0A0E9UZY2"/>
<dbReference type="EMBL" id="GBXM01037133">
    <property type="protein sequence ID" value="JAH71444.1"/>
    <property type="molecule type" value="Transcribed_RNA"/>
</dbReference>
<reference evidence="1" key="1">
    <citation type="submission" date="2014-11" db="EMBL/GenBank/DDBJ databases">
        <authorList>
            <person name="Amaro Gonzalez C."/>
        </authorList>
    </citation>
    <scope>NUCLEOTIDE SEQUENCE</scope>
</reference>
<accession>A0A0E9UZY2</accession>
<reference evidence="1" key="2">
    <citation type="journal article" date="2015" name="Fish Shellfish Immunol.">
        <title>Early steps in the European eel (Anguilla anguilla)-Vibrio vulnificus interaction in the gills: Role of the RtxA13 toxin.</title>
        <authorList>
            <person name="Callol A."/>
            <person name="Pajuelo D."/>
            <person name="Ebbesson L."/>
            <person name="Teles M."/>
            <person name="MacKenzie S."/>
            <person name="Amaro C."/>
        </authorList>
    </citation>
    <scope>NUCLEOTIDE SEQUENCE</scope>
</reference>